<keyword evidence="2" id="KW-0472">Membrane</keyword>
<keyword evidence="2" id="KW-1133">Transmembrane helix</keyword>
<comment type="caution">
    <text evidence="3">The sequence shown here is derived from an EMBL/GenBank/DDBJ whole genome shotgun (WGS) entry which is preliminary data.</text>
</comment>
<dbReference type="Proteomes" id="UP001159363">
    <property type="component" value="Chromosome X"/>
</dbReference>
<evidence type="ECO:0000256" key="1">
    <source>
        <dbReference type="SAM" id="MobiDB-lite"/>
    </source>
</evidence>
<evidence type="ECO:0000313" key="3">
    <source>
        <dbReference type="EMBL" id="KAJ8884778.1"/>
    </source>
</evidence>
<feature type="region of interest" description="Disordered" evidence="1">
    <location>
        <begin position="112"/>
        <end position="134"/>
    </location>
</feature>
<proteinExistence type="predicted"/>
<evidence type="ECO:0000313" key="4">
    <source>
        <dbReference type="Proteomes" id="UP001159363"/>
    </source>
</evidence>
<feature type="region of interest" description="Disordered" evidence="1">
    <location>
        <begin position="362"/>
        <end position="393"/>
    </location>
</feature>
<dbReference type="EMBL" id="JARBHB010000004">
    <property type="protein sequence ID" value="KAJ8884778.1"/>
    <property type="molecule type" value="Genomic_DNA"/>
</dbReference>
<evidence type="ECO:0008006" key="5">
    <source>
        <dbReference type="Google" id="ProtNLM"/>
    </source>
</evidence>
<evidence type="ECO:0000256" key="2">
    <source>
        <dbReference type="SAM" id="Phobius"/>
    </source>
</evidence>
<accession>A0ABQ9HKB4</accession>
<name>A0ABQ9HKB4_9NEOP</name>
<feature type="compositionally biased region" description="Polar residues" evidence="1">
    <location>
        <begin position="362"/>
        <end position="372"/>
    </location>
</feature>
<feature type="transmembrane region" description="Helical" evidence="2">
    <location>
        <begin position="29"/>
        <end position="46"/>
    </location>
</feature>
<feature type="compositionally biased region" description="Basic and acidic residues" evidence="1">
    <location>
        <begin position="373"/>
        <end position="382"/>
    </location>
</feature>
<gene>
    <name evidence="3" type="ORF">PR048_010974</name>
</gene>
<protein>
    <recommendedName>
        <fullName evidence="5">RNA-directed DNA polymerase from mobile element jockey</fullName>
    </recommendedName>
</protein>
<keyword evidence="4" id="KW-1185">Reference proteome</keyword>
<keyword evidence="2" id="KW-0812">Transmembrane</keyword>
<reference evidence="3 4" key="1">
    <citation type="submission" date="2023-02" db="EMBL/GenBank/DDBJ databases">
        <title>LHISI_Scaffold_Assembly.</title>
        <authorList>
            <person name="Stuart O.P."/>
            <person name="Cleave R."/>
            <person name="Magrath M.J.L."/>
            <person name="Mikheyev A.S."/>
        </authorList>
    </citation>
    <scope>NUCLEOTIDE SEQUENCE [LARGE SCALE GENOMIC DNA]</scope>
    <source>
        <strain evidence="3">Daus_M_001</strain>
        <tissue evidence="3">Leg muscle</tissue>
    </source>
</reference>
<organism evidence="3 4">
    <name type="scientific">Dryococelus australis</name>
    <dbReference type="NCBI Taxonomy" id="614101"/>
    <lineage>
        <taxon>Eukaryota</taxon>
        <taxon>Metazoa</taxon>
        <taxon>Ecdysozoa</taxon>
        <taxon>Arthropoda</taxon>
        <taxon>Hexapoda</taxon>
        <taxon>Insecta</taxon>
        <taxon>Pterygota</taxon>
        <taxon>Neoptera</taxon>
        <taxon>Polyneoptera</taxon>
        <taxon>Phasmatodea</taxon>
        <taxon>Verophasmatodea</taxon>
        <taxon>Anareolatae</taxon>
        <taxon>Phasmatidae</taxon>
        <taxon>Eurycanthinae</taxon>
        <taxon>Dryococelus</taxon>
    </lineage>
</organism>
<feature type="compositionally biased region" description="Basic and acidic residues" evidence="1">
    <location>
        <begin position="113"/>
        <end position="122"/>
    </location>
</feature>
<sequence length="694" mass="80105">MVYEIFTRTDDHWALNYAEYDVSKKRRRYFIFLLINYLLLLALTQVKRSEMIDSSKKRRRHLICLLFNCPCLAITRAKATRARLYAAWQRLITPDIWTAAIVTRPARYSVNSRRRDEREARLQGRPPKNSPRSMSRAEFHACVSLFLATRANKADDYITCIQEYLKQDFQKCSVYREQPIAKYGIFKSLYIKIYASDPNKSTQGFFIETSYRPLRLEAMRHLKRVALSLLSLLRFSFSNAEKLSRYSMWEFEVDSRAHADTCKKSNPHAKTRTHDEQVLDVLKKHEANIPQDSTFRLTDYMSESVFIVHALAQETGSGQKPTMTASQDPSQHFAGTQMTKIWPGMISRYITLKTLRANKPSVSRLGSCTSATEDTRRPRDDQEGATPTPASNLTSHALPCVRRVLCGRQSYFHHSHYLELATQRLQNYINYFHNFYTKWRIKINVGKSEAIVFTGRQLPHANNRPELTLFDEQISHKDVVKYLGDHMDRKLTCKAHIDAKCASAQARLATLYPILNPRSTLTRNKAVLLYTMLIRPVITYASPTWAHAAKMHTRRLQIIQNKCLRIAADAPRYCPNADLHSELKIEKLDEHFVKLAQKFYTDCANGANAKIFRLEDYGPQETQKYKRLKSIFAHSRHNLAKLPQEMTGICGRVAQFCPPPPGPCYCCTTLDIFQQLINAFHITLINLTKSIIAN</sequence>